<keyword evidence="2" id="KW-0472">Membrane</keyword>
<dbReference type="GO" id="GO:0016020">
    <property type="term" value="C:membrane"/>
    <property type="evidence" value="ECO:0007669"/>
    <property type="project" value="GOC"/>
</dbReference>
<dbReference type="Proteomes" id="UP000332933">
    <property type="component" value="Unassembled WGS sequence"/>
</dbReference>
<dbReference type="GO" id="GO:0005783">
    <property type="term" value="C:endoplasmic reticulum"/>
    <property type="evidence" value="ECO:0007669"/>
    <property type="project" value="TreeGrafter"/>
</dbReference>
<feature type="transmembrane region" description="Helical" evidence="2">
    <location>
        <begin position="161"/>
        <end position="186"/>
    </location>
</feature>
<reference evidence="6 7" key="1">
    <citation type="submission" date="2019-03" db="EMBL/GenBank/DDBJ databases">
        <authorList>
            <person name="Gaulin E."/>
            <person name="Dumas B."/>
        </authorList>
    </citation>
    <scope>NUCLEOTIDE SEQUENCE [LARGE SCALE GENOMIC DNA]</scope>
    <source>
        <strain evidence="6">CBS 568.67</strain>
    </source>
</reference>
<evidence type="ECO:0000259" key="3">
    <source>
        <dbReference type="Pfam" id="PF23022"/>
    </source>
</evidence>
<name>A0A485LJ60_9STRA</name>
<feature type="transmembrane region" description="Helical" evidence="2">
    <location>
        <begin position="48"/>
        <end position="69"/>
    </location>
</feature>
<feature type="transmembrane region" description="Helical" evidence="2">
    <location>
        <begin position="220"/>
        <end position="242"/>
    </location>
</feature>
<feature type="transmembrane region" description="Helical" evidence="2">
    <location>
        <begin position="458"/>
        <end position="480"/>
    </location>
</feature>
<dbReference type="OrthoDB" id="68581at2759"/>
<accession>A0A485LJ60</accession>
<dbReference type="Gene3D" id="3.60.10.10">
    <property type="entry name" value="Endonuclease/exonuclease/phosphatase"/>
    <property type="match status" value="1"/>
</dbReference>
<feature type="transmembrane region" description="Helical" evidence="2">
    <location>
        <begin position="283"/>
        <end position="315"/>
    </location>
</feature>
<dbReference type="Pfam" id="PF23022">
    <property type="entry name" value="6TM_1st_PGAP2IP"/>
    <property type="match status" value="1"/>
</dbReference>
<feature type="transmembrane region" description="Helical" evidence="2">
    <location>
        <begin position="421"/>
        <end position="438"/>
    </location>
</feature>
<keyword evidence="2" id="KW-0812">Transmembrane</keyword>
<feature type="domain" description="PGAP2IP C-terminal nuclease-like" evidence="4">
    <location>
        <begin position="510"/>
        <end position="679"/>
    </location>
</feature>
<dbReference type="SUPFAM" id="SSF56219">
    <property type="entry name" value="DNase I-like"/>
    <property type="match status" value="1"/>
</dbReference>
<proteinExistence type="predicted"/>
<dbReference type="InterPro" id="IPR036691">
    <property type="entry name" value="Endo/exonu/phosph_ase_sf"/>
</dbReference>
<organism evidence="6 7">
    <name type="scientific">Aphanomyces stellatus</name>
    <dbReference type="NCBI Taxonomy" id="120398"/>
    <lineage>
        <taxon>Eukaryota</taxon>
        <taxon>Sar</taxon>
        <taxon>Stramenopiles</taxon>
        <taxon>Oomycota</taxon>
        <taxon>Saprolegniomycetes</taxon>
        <taxon>Saprolegniales</taxon>
        <taxon>Verrucalvaceae</taxon>
        <taxon>Aphanomyces</taxon>
    </lineage>
</organism>
<feature type="transmembrane region" description="Helical" evidence="2">
    <location>
        <begin position="387"/>
        <end position="409"/>
    </location>
</feature>
<dbReference type="InterPro" id="IPR057315">
    <property type="entry name" value="Exo_endo_phos_PGAP2IP_C"/>
</dbReference>
<dbReference type="Pfam" id="PF23226">
    <property type="entry name" value="Exo_endo_phos_PGAP2IP"/>
    <property type="match status" value="1"/>
</dbReference>
<reference evidence="5" key="2">
    <citation type="submission" date="2019-06" db="EMBL/GenBank/DDBJ databases">
        <title>Genomics analysis of Aphanomyces spp. identifies a new class of oomycete effector associated with host adaptation.</title>
        <authorList>
            <person name="Gaulin E."/>
        </authorList>
    </citation>
    <scope>NUCLEOTIDE SEQUENCE</scope>
    <source>
        <strain evidence="5">CBS 578.67</strain>
    </source>
</reference>
<gene>
    <name evidence="6" type="primary">Aste57867_22046</name>
    <name evidence="5" type="ORF">As57867_021977</name>
    <name evidence="6" type="ORF">ASTE57867_22046</name>
</gene>
<feature type="domain" description="PGAP2IP first transmembrane" evidence="3">
    <location>
        <begin position="22"/>
        <end position="116"/>
    </location>
</feature>
<feature type="transmembrane region" description="Helical" evidence="2">
    <location>
        <begin position="6"/>
        <end position="27"/>
    </location>
</feature>
<dbReference type="AlphaFoldDB" id="A0A485LJ60"/>
<feature type="transmembrane region" description="Helical" evidence="2">
    <location>
        <begin position="129"/>
        <end position="149"/>
    </location>
</feature>
<dbReference type="GO" id="GO:0006506">
    <property type="term" value="P:GPI anchor biosynthetic process"/>
    <property type="evidence" value="ECO:0007669"/>
    <property type="project" value="TreeGrafter"/>
</dbReference>
<sequence length="737" mass="79187">MSSLGWFTRAALLAAHVVVGVVTWSLLDVLPRDVYWFCLLEMNISTKVAYLAIVLVVPPLILVCFRFAAAKYAGVLHGLCVVCLLAREAQDPQVNLATSSIGVACALLAHLSTWTLTDTVLAFSPDRSCSPVTLSISGTTIAIPTLIWLRWGAKSLNPLLAANAATALTVFVAYVPGALAAAALVYHRARFATHEQLPTSPLSSKHPRGTPPRPLYQCRAAVGISIRVLALASLFFLTQWLYAAPTAVPRWLGAPTSTSWVGLVALLVGTFLGQILPPRLPPLFLLVGVICFAVPPRTSAAALPLIGTALMALALPSLWLHLLPLVFAPWSDEPTVHPVGTDAAAVTMPPKDDDPTQLNSTTSPTSPQDSYGLSTTTSSSIVGCTTFVFLLVYLVFVALTIVLTCYNYLPQELAFLRGQRYTLLYVASILVVVATVSSPGDRRPAPSERLWLASTRMAVLTAICLVVVLPVVVLRAAVYLPPGSRMPPSTGGAPGTTSDVRIFSFNVYQGFNRAGTNNFVPILRMIQDFDPHVIALQESDTMQMGSGEIDLTDFLASTLGMYSYANPRTDEDSFGCTMFSVFPIDVSMSEGGILPSPIGENACLQRVTLDVHGTALSLVNVHLGNDGMAEKQLQLDAIVQHVVASGSGTGPLLLVGDFNTRKYTSQYNALVHDSALADAGVPANCIPTYDMGASTPIEFIFYRNLTCIQFDYPHTYSQFETADSFPRIGHFNLTRRA</sequence>
<keyword evidence="7" id="KW-1185">Reference proteome</keyword>
<dbReference type="InterPro" id="IPR053912">
    <property type="entry name" value="PGAP2IP_TM_1nd"/>
</dbReference>
<evidence type="ECO:0000313" key="7">
    <source>
        <dbReference type="Proteomes" id="UP000332933"/>
    </source>
</evidence>
<evidence type="ECO:0000313" key="5">
    <source>
        <dbReference type="EMBL" id="KAF0686081.1"/>
    </source>
</evidence>
<feature type="region of interest" description="Disordered" evidence="1">
    <location>
        <begin position="343"/>
        <end position="372"/>
    </location>
</feature>
<feature type="transmembrane region" description="Helical" evidence="2">
    <location>
        <begin position="96"/>
        <end position="117"/>
    </location>
</feature>
<evidence type="ECO:0000259" key="4">
    <source>
        <dbReference type="Pfam" id="PF23226"/>
    </source>
</evidence>
<dbReference type="EMBL" id="CAADRA010007041">
    <property type="protein sequence ID" value="VFT98714.1"/>
    <property type="molecule type" value="Genomic_DNA"/>
</dbReference>
<protein>
    <submittedName>
        <fullName evidence="6">Aste57867_22046 protein</fullName>
    </submittedName>
</protein>
<dbReference type="InterPro" id="IPR051916">
    <property type="entry name" value="GPI-anchor_lipid_remodeler"/>
</dbReference>
<dbReference type="PANTHER" id="PTHR14859">
    <property type="entry name" value="CALCOFLUOR WHITE HYPERSENSITIVE PROTEIN PRECURSOR"/>
    <property type="match status" value="1"/>
</dbReference>
<evidence type="ECO:0000256" key="2">
    <source>
        <dbReference type="SAM" id="Phobius"/>
    </source>
</evidence>
<dbReference type="PANTHER" id="PTHR14859:SF1">
    <property type="entry name" value="PGAP2-INTERACTING PROTEIN"/>
    <property type="match status" value="1"/>
</dbReference>
<evidence type="ECO:0000256" key="1">
    <source>
        <dbReference type="SAM" id="MobiDB-lite"/>
    </source>
</evidence>
<evidence type="ECO:0000313" key="6">
    <source>
        <dbReference type="EMBL" id="VFT98714.1"/>
    </source>
</evidence>
<dbReference type="EMBL" id="VJMH01007015">
    <property type="protein sequence ID" value="KAF0686081.1"/>
    <property type="molecule type" value="Genomic_DNA"/>
</dbReference>
<feature type="compositionally biased region" description="Polar residues" evidence="1">
    <location>
        <begin position="356"/>
        <end position="372"/>
    </location>
</feature>
<keyword evidence="2" id="KW-1133">Transmembrane helix</keyword>